<dbReference type="PANTHER" id="PTHR43156">
    <property type="entry name" value="STAGE II SPORULATION PROTEIN E-RELATED"/>
    <property type="match status" value="1"/>
</dbReference>
<feature type="domain" description="Phytochrome chromophore attachment site" evidence="3">
    <location>
        <begin position="701"/>
        <end position="837"/>
    </location>
</feature>
<protein>
    <submittedName>
        <fullName evidence="4">GAF domain-containing protein</fullName>
    </submittedName>
</protein>
<feature type="domain" description="Phytochrome chromophore attachment site" evidence="3">
    <location>
        <begin position="529"/>
        <end position="665"/>
    </location>
</feature>
<keyword evidence="2" id="KW-0812">Transmembrane</keyword>
<dbReference type="PANTHER" id="PTHR43156:SF2">
    <property type="entry name" value="STAGE II SPORULATION PROTEIN E"/>
    <property type="match status" value="1"/>
</dbReference>
<evidence type="ECO:0000313" key="5">
    <source>
        <dbReference type="Proteomes" id="UP000637383"/>
    </source>
</evidence>
<dbReference type="RefSeq" id="WP_190956822.1">
    <property type="nucleotide sequence ID" value="NZ_JACJTU010000019.1"/>
</dbReference>
<feature type="transmembrane region" description="Helical" evidence="2">
    <location>
        <begin position="29"/>
        <end position="51"/>
    </location>
</feature>
<keyword evidence="5" id="KW-1185">Reference proteome</keyword>
<evidence type="ECO:0000256" key="2">
    <source>
        <dbReference type="SAM" id="Phobius"/>
    </source>
</evidence>
<dbReference type="SUPFAM" id="SSF55781">
    <property type="entry name" value="GAF domain-like"/>
    <property type="match status" value="4"/>
</dbReference>
<proteinExistence type="predicted"/>
<sequence length="857" mass="96652">MSKSFSQNQARQNRQQNLWQQKWSLKTKAIIWALSISVLPVVAIGTATYYYGIDVITKKIPQVRQESGKSSKETELALEKQLSLLLTGAGVTAVLAGAIATFVVNRTITRIKNVAETTNSIKNKLRPDSEFTQVYIASNDELVMLERNISLFTQLLSILQQEKEAETDYSQLSLKITRWVRESFNEEDVLKTTSEEIRRALSLDRVTIFSFNSNSNGSFIAESVAPGLPKILGVTVSDPGFETSYIEKYQNGTIRTIDNIQKSDLTDADIELLKQFAVKSSLVAPIFKDKQLFALLIAHQCSRIRFWQQSEIDLFAQIAMQVGFALDYATVLEQVDTKANKAQLFIEITRRIRQSLNEEDVLKTTVEEVRKIVGSDRVLVYSFNADWSGIIIAESVVPGYPKVLRSEIEDPCFSKGYVQKYQSGRVQATNDIYQAGLTDCHINLLESFAVKANLVAPIIKDQQLFGLLIAHQCSRPRNWQQSEIDLFSQIAMQVGFALDHARLLQRIEAEAVQSQLLADIIRSIRQSLNEEDVLKTTVEEVRKLLSADRVLVYSFNANWSGTVIAESVVLTYPKILRAEIQDLSFGQAYVEDYQSGRVLAINNIYEIGLDSSEISLLESFGVKANLVAPIIKDQQLFGLLIAHQCSRPRNWQQSEIDLFAQIAIQVGFALDHARLLQRINAESMRSHLLINITRSIRQSLKEEDILKTTVEEVRKALSIDRVLIYSFYANWFGIIIAESVVPGYPKVLRSKIHDPCFTQTYVEKYQSGQVVAIKDIYQAGLTDCHINLLESFGVKANLVAPIIKDQQLFGLLIGHQCSAPRDWQQPEIDLFAQIAMQVGFTLDHARLLQAYQTAETN</sequence>
<reference evidence="4 5" key="1">
    <citation type="journal article" date="2020" name="ISME J.">
        <title>Comparative genomics reveals insights into cyanobacterial evolution and habitat adaptation.</title>
        <authorList>
            <person name="Chen M.Y."/>
            <person name="Teng W.K."/>
            <person name="Zhao L."/>
            <person name="Hu C.X."/>
            <person name="Zhou Y.K."/>
            <person name="Han B.P."/>
            <person name="Song L.R."/>
            <person name="Shu W.S."/>
        </authorList>
    </citation>
    <scope>NUCLEOTIDE SEQUENCE [LARGE SCALE GENOMIC DNA]</scope>
    <source>
        <strain evidence="4 5">FACHB-159</strain>
    </source>
</reference>
<dbReference type="SMART" id="SM00065">
    <property type="entry name" value="GAF"/>
    <property type="match status" value="4"/>
</dbReference>
<keyword evidence="2" id="KW-1133">Transmembrane helix</keyword>
<accession>A0ABR8K9J3</accession>
<keyword evidence="1" id="KW-0378">Hydrolase</keyword>
<dbReference type="InterPro" id="IPR016132">
    <property type="entry name" value="Phyto_chromo_attachment"/>
</dbReference>
<organism evidence="4 5">
    <name type="scientific">Nostoc paludosum FACHB-159</name>
    <dbReference type="NCBI Taxonomy" id="2692908"/>
    <lineage>
        <taxon>Bacteria</taxon>
        <taxon>Bacillati</taxon>
        <taxon>Cyanobacteriota</taxon>
        <taxon>Cyanophyceae</taxon>
        <taxon>Nostocales</taxon>
        <taxon>Nostocaceae</taxon>
        <taxon>Nostoc</taxon>
    </lineage>
</organism>
<dbReference type="PROSITE" id="PS50046">
    <property type="entry name" value="PHYTOCHROME_2"/>
    <property type="match status" value="4"/>
</dbReference>
<gene>
    <name evidence="4" type="ORF">H6H03_20140</name>
</gene>
<evidence type="ECO:0000259" key="3">
    <source>
        <dbReference type="PROSITE" id="PS50046"/>
    </source>
</evidence>
<name>A0ABR8K9J3_9NOSO</name>
<feature type="domain" description="Phytochrome chromophore attachment site" evidence="3">
    <location>
        <begin position="185"/>
        <end position="321"/>
    </location>
</feature>
<evidence type="ECO:0000256" key="1">
    <source>
        <dbReference type="ARBA" id="ARBA00022801"/>
    </source>
</evidence>
<dbReference type="Gene3D" id="3.30.450.40">
    <property type="match status" value="4"/>
</dbReference>
<dbReference type="EMBL" id="JACJTU010000019">
    <property type="protein sequence ID" value="MBD2736174.1"/>
    <property type="molecule type" value="Genomic_DNA"/>
</dbReference>
<dbReference type="InterPro" id="IPR029016">
    <property type="entry name" value="GAF-like_dom_sf"/>
</dbReference>
<dbReference type="Pfam" id="PF01590">
    <property type="entry name" value="GAF"/>
    <property type="match status" value="4"/>
</dbReference>
<dbReference type="Proteomes" id="UP000637383">
    <property type="component" value="Unassembled WGS sequence"/>
</dbReference>
<dbReference type="InterPro" id="IPR003018">
    <property type="entry name" value="GAF"/>
</dbReference>
<feature type="transmembrane region" description="Helical" evidence="2">
    <location>
        <begin position="82"/>
        <end position="104"/>
    </location>
</feature>
<dbReference type="InterPro" id="IPR052016">
    <property type="entry name" value="Bact_Sigma-Reg"/>
</dbReference>
<comment type="caution">
    <text evidence="4">The sequence shown here is derived from an EMBL/GenBank/DDBJ whole genome shotgun (WGS) entry which is preliminary data.</text>
</comment>
<feature type="domain" description="Phytochrome chromophore attachment site" evidence="3">
    <location>
        <begin position="357"/>
        <end position="493"/>
    </location>
</feature>
<evidence type="ECO:0000313" key="4">
    <source>
        <dbReference type="EMBL" id="MBD2736174.1"/>
    </source>
</evidence>
<keyword evidence="2" id="KW-0472">Membrane</keyword>